<evidence type="ECO:0000313" key="4">
    <source>
        <dbReference type="Proteomes" id="UP000001307"/>
    </source>
</evidence>
<organism evidence="3">
    <name type="scientific">Oikopleura dioica</name>
    <name type="common">Tunicate</name>
    <dbReference type="NCBI Taxonomy" id="34765"/>
    <lineage>
        <taxon>Eukaryota</taxon>
        <taxon>Metazoa</taxon>
        <taxon>Chordata</taxon>
        <taxon>Tunicata</taxon>
        <taxon>Appendicularia</taxon>
        <taxon>Copelata</taxon>
        <taxon>Oikopleuridae</taxon>
        <taxon>Oikopleura</taxon>
    </lineage>
</organism>
<feature type="compositionally biased region" description="Low complexity" evidence="1">
    <location>
        <begin position="48"/>
        <end position="59"/>
    </location>
</feature>
<evidence type="ECO:0000256" key="1">
    <source>
        <dbReference type="SAM" id="MobiDB-lite"/>
    </source>
</evidence>
<feature type="region of interest" description="Disordered" evidence="1">
    <location>
        <begin position="45"/>
        <end position="83"/>
    </location>
</feature>
<keyword evidence="4" id="KW-1185">Reference proteome</keyword>
<evidence type="ECO:0000259" key="2">
    <source>
        <dbReference type="PROSITE" id="PS00036"/>
    </source>
</evidence>
<gene>
    <name evidence="3" type="ORF">GSOID_T00008156001</name>
</gene>
<dbReference type="Pfam" id="PF07716">
    <property type="entry name" value="bZIP_2"/>
    <property type="match status" value="1"/>
</dbReference>
<dbReference type="CDD" id="cd14686">
    <property type="entry name" value="bZIP"/>
    <property type="match status" value="1"/>
</dbReference>
<dbReference type="InterPro" id="IPR004827">
    <property type="entry name" value="bZIP"/>
</dbReference>
<dbReference type="InParanoid" id="E4XDB7"/>
<name>E4XDB7_OIKDI</name>
<accession>E4XDB7</accession>
<dbReference type="EMBL" id="FN653038">
    <property type="protein sequence ID" value="CBY24152.1"/>
    <property type="molecule type" value="Genomic_DNA"/>
</dbReference>
<proteinExistence type="predicted"/>
<protein>
    <recommendedName>
        <fullName evidence="2">BZIP domain-containing protein</fullName>
    </recommendedName>
</protein>
<evidence type="ECO:0000313" key="3">
    <source>
        <dbReference type="EMBL" id="CBY24152.1"/>
    </source>
</evidence>
<feature type="compositionally biased region" description="Basic residues" evidence="1">
    <location>
        <begin position="67"/>
        <end position="79"/>
    </location>
</feature>
<dbReference type="AlphaFoldDB" id="E4XDB7"/>
<sequence>MISLDSIAPGTIISDGGSNSFELVIENGIRKLVPLMLSSMPIIKTETASPPASPASVSSEDLSKKLAQNRKASKRYRDKKKADEKKLIEDVERLEKEKHRQELMLERKKAKKELLLSLISQKFSRVVYN</sequence>
<dbReference type="PROSITE" id="PS00036">
    <property type="entry name" value="BZIP_BASIC"/>
    <property type="match status" value="1"/>
</dbReference>
<dbReference type="GO" id="GO:0003700">
    <property type="term" value="F:DNA-binding transcription factor activity"/>
    <property type="evidence" value="ECO:0007669"/>
    <property type="project" value="InterPro"/>
</dbReference>
<dbReference type="Proteomes" id="UP000001307">
    <property type="component" value="Unassembled WGS sequence"/>
</dbReference>
<dbReference type="OrthoDB" id="10488648at2759"/>
<feature type="domain" description="BZIP" evidence="2">
    <location>
        <begin position="64"/>
        <end position="79"/>
    </location>
</feature>
<reference evidence="3" key="1">
    <citation type="journal article" date="2010" name="Science">
        <title>Plasticity of animal genome architecture unmasked by rapid evolution of a pelagic tunicate.</title>
        <authorList>
            <person name="Denoeud F."/>
            <person name="Henriet S."/>
            <person name="Mungpakdee S."/>
            <person name="Aury J.M."/>
            <person name="Da Silva C."/>
            <person name="Brinkmann H."/>
            <person name="Mikhaleva J."/>
            <person name="Olsen L.C."/>
            <person name="Jubin C."/>
            <person name="Canestro C."/>
            <person name="Bouquet J.M."/>
            <person name="Danks G."/>
            <person name="Poulain J."/>
            <person name="Campsteijn C."/>
            <person name="Adamski M."/>
            <person name="Cross I."/>
            <person name="Yadetie F."/>
            <person name="Muffato M."/>
            <person name="Louis A."/>
            <person name="Butcher S."/>
            <person name="Tsagkogeorga G."/>
            <person name="Konrad A."/>
            <person name="Singh S."/>
            <person name="Jensen M.F."/>
            <person name="Cong E.H."/>
            <person name="Eikeseth-Otteraa H."/>
            <person name="Noel B."/>
            <person name="Anthouard V."/>
            <person name="Porcel B.M."/>
            <person name="Kachouri-Lafond R."/>
            <person name="Nishino A."/>
            <person name="Ugolini M."/>
            <person name="Chourrout P."/>
            <person name="Nishida H."/>
            <person name="Aasland R."/>
            <person name="Huzurbazar S."/>
            <person name="Westhof E."/>
            <person name="Delsuc F."/>
            <person name="Lehrach H."/>
            <person name="Reinhardt R."/>
            <person name="Weissenbach J."/>
            <person name="Roy S.W."/>
            <person name="Artiguenave F."/>
            <person name="Postlethwait J.H."/>
            <person name="Manak J.R."/>
            <person name="Thompson E.M."/>
            <person name="Jaillon O."/>
            <person name="Du Pasquier L."/>
            <person name="Boudinot P."/>
            <person name="Liberles D.A."/>
            <person name="Volff J.N."/>
            <person name="Philippe H."/>
            <person name="Lenhard B."/>
            <person name="Roest Crollius H."/>
            <person name="Wincker P."/>
            <person name="Chourrout D."/>
        </authorList>
    </citation>
    <scope>NUCLEOTIDE SEQUENCE [LARGE SCALE GENOMIC DNA]</scope>
</reference>